<dbReference type="Gene3D" id="3.50.50.100">
    <property type="match status" value="1"/>
</dbReference>
<protein>
    <recommendedName>
        <fullName evidence="1">FAD/NAD(P)-binding domain-containing protein</fullName>
    </recommendedName>
</protein>
<organism evidence="2 3">
    <name type="scientific">Cytospora paraplurivora</name>
    <dbReference type="NCBI Taxonomy" id="2898453"/>
    <lineage>
        <taxon>Eukaryota</taxon>
        <taxon>Fungi</taxon>
        <taxon>Dikarya</taxon>
        <taxon>Ascomycota</taxon>
        <taxon>Pezizomycotina</taxon>
        <taxon>Sordariomycetes</taxon>
        <taxon>Sordariomycetidae</taxon>
        <taxon>Diaporthales</taxon>
        <taxon>Cytosporaceae</taxon>
        <taxon>Cytospora</taxon>
    </lineage>
</organism>
<dbReference type="InterPro" id="IPR023753">
    <property type="entry name" value="FAD/NAD-binding_dom"/>
</dbReference>
<accession>A0AAN9UKA9</accession>
<gene>
    <name evidence="2" type="ORF">SLS53_002531</name>
</gene>
<dbReference type="GO" id="GO:0050660">
    <property type="term" value="F:flavin adenine dinucleotide binding"/>
    <property type="evidence" value="ECO:0007669"/>
    <property type="project" value="TreeGrafter"/>
</dbReference>
<feature type="domain" description="FAD/NAD(P)-binding" evidence="1">
    <location>
        <begin position="24"/>
        <end position="325"/>
    </location>
</feature>
<name>A0AAN9UKA9_9PEZI</name>
<dbReference type="InterPro" id="IPR036188">
    <property type="entry name" value="FAD/NAD-bd_sf"/>
</dbReference>
<dbReference type="Proteomes" id="UP001320245">
    <property type="component" value="Unassembled WGS sequence"/>
</dbReference>
<dbReference type="PANTHER" id="PTHR43735:SF5">
    <property type="entry name" value="FAD_NAD(P)-BINDING DOMAIN-CONTAINING PROTEIN"/>
    <property type="match status" value="1"/>
</dbReference>
<keyword evidence="3" id="KW-1185">Reference proteome</keyword>
<dbReference type="Pfam" id="PF07992">
    <property type="entry name" value="Pyr_redox_2"/>
    <property type="match status" value="1"/>
</dbReference>
<reference evidence="2 3" key="1">
    <citation type="journal article" date="2023" name="PLoS ONE">
        <title>Cytospora paraplurivora sp. nov. isolated from orchards with fruit tree decline syndrome in Ontario, Canada.</title>
        <authorList>
            <person name="Ilyukhin E."/>
            <person name="Nguyen H.D.T."/>
            <person name="Castle A.J."/>
            <person name="Ellouze W."/>
        </authorList>
    </citation>
    <scope>NUCLEOTIDE SEQUENCE [LARGE SCALE GENOMIC DNA]</scope>
    <source>
        <strain evidence="2 3">FDS-564</strain>
    </source>
</reference>
<proteinExistence type="predicted"/>
<comment type="caution">
    <text evidence="2">The sequence shown here is derived from an EMBL/GenBank/DDBJ whole genome shotgun (WGS) entry which is preliminary data.</text>
</comment>
<dbReference type="GO" id="GO:0005737">
    <property type="term" value="C:cytoplasm"/>
    <property type="evidence" value="ECO:0007669"/>
    <property type="project" value="TreeGrafter"/>
</dbReference>
<sequence length="420" mass="45878">MMPVRRVAAAYHRWTWQDKPNAKNVVVVGGSFAGIQLVRRLAETLPTGYKVVWVEKNSHLNYSFVFPRFSVMAEHEHMAFIPYDGVGRGAPSGIVTHIHDTAVDITQTQVLLASGHSIDYAYLAIATGSSQQIPVQVISTERENACYELRTVQELIRINQKIAVVGGGAVGVQLSSDIKDFYPAKEVTLINSRDHLLSPFGKRLQDYALNALRNELNVRVLLNERPKLPAHGNLATSAKLTFSDGREEEFDLIIGCTGQRPNSAILASLLPGAISKQTSRILVQPTLQVLAEDAHPGHQDLPIFAFGDVAEHGGPKMARAGFMQAEVVVDNILNMINGRPCSRIYKPNVFVEGAIKLTLGKAHKVLYAMDSDGSDVLIPERNSTTLDLGVKRAWDELGADFKLARGPPTSERGANTNTSG</sequence>
<dbReference type="PANTHER" id="PTHR43735">
    <property type="entry name" value="APOPTOSIS-INDUCING FACTOR 1"/>
    <property type="match status" value="1"/>
</dbReference>
<dbReference type="AlphaFoldDB" id="A0AAN9UKA9"/>
<evidence type="ECO:0000259" key="1">
    <source>
        <dbReference type="Pfam" id="PF07992"/>
    </source>
</evidence>
<dbReference type="SUPFAM" id="SSF51905">
    <property type="entry name" value="FAD/NAD(P)-binding domain"/>
    <property type="match status" value="1"/>
</dbReference>
<evidence type="ECO:0000313" key="3">
    <source>
        <dbReference type="Proteomes" id="UP001320245"/>
    </source>
</evidence>
<dbReference type="PRINTS" id="PR00368">
    <property type="entry name" value="FADPNR"/>
</dbReference>
<dbReference type="GO" id="GO:0004174">
    <property type="term" value="F:electron-transferring-flavoprotein dehydrogenase activity"/>
    <property type="evidence" value="ECO:0007669"/>
    <property type="project" value="TreeGrafter"/>
</dbReference>
<dbReference type="EMBL" id="JAJSPL020000007">
    <property type="protein sequence ID" value="KAK7745814.1"/>
    <property type="molecule type" value="Genomic_DNA"/>
</dbReference>
<evidence type="ECO:0000313" key="2">
    <source>
        <dbReference type="EMBL" id="KAK7745814.1"/>
    </source>
</evidence>